<comment type="caution">
    <text evidence="2">The sequence shown here is derived from an EMBL/GenBank/DDBJ whole genome shotgun (WGS) entry which is preliminary data.</text>
</comment>
<organism evidence="2 3">
    <name type="scientific">Volvox africanus</name>
    <dbReference type="NCBI Taxonomy" id="51714"/>
    <lineage>
        <taxon>Eukaryota</taxon>
        <taxon>Viridiplantae</taxon>
        <taxon>Chlorophyta</taxon>
        <taxon>core chlorophytes</taxon>
        <taxon>Chlorophyceae</taxon>
        <taxon>CS clade</taxon>
        <taxon>Chlamydomonadales</taxon>
        <taxon>Volvocaceae</taxon>
        <taxon>Volvox</taxon>
    </lineage>
</organism>
<feature type="non-terminal residue" evidence="2">
    <location>
        <position position="1"/>
    </location>
</feature>
<keyword evidence="3" id="KW-1185">Reference proteome</keyword>
<dbReference type="EMBL" id="BNCO01000004">
    <property type="protein sequence ID" value="GIL47337.1"/>
    <property type="molecule type" value="Genomic_DNA"/>
</dbReference>
<evidence type="ECO:0000313" key="2">
    <source>
        <dbReference type="EMBL" id="GIL47337.1"/>
    </source>
</evidence>
<evidence type="ECO:0000256" key="1">
    <source>
        <dbReference type="SAM" id="MobiDB-lite"/>
    </source>
</evidence>
<dbReference type="Proteomes" id="UP000747399">
    <property type="component" value="Unassembled WGS sequence"/>
</dbReference>
<accession>A0A8J4AUW4</accession>
<proteinExistence type="predicted"/>
<reference evidence="2" key="1">
    <citation type="journal article" date="2021" name="Proc. Natl. Acad. Sci. U.S.A.">
        <title>Three genomes in the algal genus Volvox reveal the fate of a haploid sex-determining region after a transition to homothallism.</title>
        <authorList>
            <person name="Yamamoto K."/>
            <person name="Hamaji T."/>
            <person name="Kawai-Toyooka H."/>
            <person name="Matsuzaki R."/>
            <person name="Takahashi F."/>
            <person name="Nishimura Y."/>
            <person name="Kawachi M."/>
            <person name="Noguchi H."/>
            <person name="Minakuchi Y."/>
            <person name="Umen J.G."/>
            <person name="Toyoda A."/>
            <person name="Nozaki H."/>
        </authorList>
    </citation>
    <scope>NUCLEOTIDE SEQUENCE</scope>
    <source>
        <strain evidence="2">NIES-3780</strain>
    </source>
</reference>
<sequence>GKGKSGAVMGKEEEEVYGGEVPPPHGRGHNDDGAGDAVPSHQDFEREVREVRAYWQRHEEEFAEMHLPYEDMPMLAAYDDLYGDPYGDQYGGPEGYDDGYGYGMY</sequence>
<dbReference type="AlphaFoldDB" id="A0A8J4AUW4"/>
<evidence type="ECO:0000313" key="3">
    <source>
        <dbReference type="Proteomes" id="UP000747399"/>
    </source>
</evidence>
<feature type="region of interest" description="Disordered" evidence="1">
    <location>
        <begin position="1"/>
        <end position="42"/>
    </location>
</feature>
<name>A0A8J4AUW4_9CHLO</name>
<protein>
    <submittedName>
        <fullName evidence="2">Uncharacterized protein</fullName>
    </submittedName>
</protein>
<gene>
    <name evidence="2" type="ORF">Vafri_4178</name>
</gene>